<evidence type="ECO:0000313" key="3">
    <source>
        <dbReference type="Proteomes" id="UP000754495"/>
    </source>
</evidence>
<dbReference type="RefSeq" id="WP_167112193.1">
    <property type="nucleotide sequence ID" value="NZ_JAANOU010000001.1"/>
</dbReference>
<keyword evidence="3" id="KW-1185">Reference proteome</keyword>
<dbReference type="Proteomes" id="UP000754495">
    <property type="component" value="Unassembled WGS sequence"/>
</dbReference>
<evidence type="ECO:0000256" key="1">
    <source>
        <dbReference type="SAM" id="SignalP"/>
    </source>
</evidence>
<name>A0ABX0SRC3_9PSEU</name>
<protein>
    <recommendedName>
        <fullName evidence="4">Secreted protein</fullName>
    </recommendedName>
</protein>
<organism evidence="2 3">
    <name type="scientific">Amycolatopsis viridis</name>
    <dbReference type="NCBI Taxonomy" id="185678"/>
    <lineage>
        <taxon>Bacteria</taxon>
        <taxon>Bacillati</taxon>
        <taxon>Actinomycetota</taxon>
        <taxon>Actinomycetes</taxon>
        <taxon>Pseudonocardiales</taxon>
        <taxon>Pseudonocardiaceae</taxon>
        <taxon>Amycolatopsis</taxon>
    </lineage>
</organism>
<evidence type="ECO:0008006" key="4">
    <source>
        <dbReference type="Google" id="ProtNLM"/>
    </source>
</evidence>
<proteinExistence type="predicted"/>
<comment type="caution">
    <text evidence="2">The sequence shown here is derived from an EMBL/GenBank/DDBJ whole genome shotgun (WGS) entry which is preliminary data.</text>
</comment>
<evidence type="ECO:0000313" key="2">
    <source>
        <dbReference type="EMBL" id="NIH79170.1"/>
    </source>
</evidence>
<feature type="chain" id="PRO_5046521563" description="Secreted protein" evidence="1">
    <location>
        <begin position="22"/>
        <end position="132"/>
    </location>
</feature>
<accession>A0ABX0SRC3</accession>
<feature type="signal peptide" evidence="1">
    <location>
        <begin position="1"/>
        <end position="21"/>
    </location>
</feature>
<gene>
    <name evidence="2" type="ORF">FHX46_001700</name>
</gene>
<sequence>MRKTMGALLGVVMAGAFSVAAAPSASAVTWDHTMKTDDDRPGGIVKWHMIGDVVEVCDIQADGWDAVAHVDDAAGHSYTIQAVGNGSCTRVDAKKKGKYDLAEVRYIGFKVCLKKGKVEDFCDNAAWFNYEP</sequence>
<reference evidence="2 3" key="1">
    <citation type="submission" date="2020-03" db="EMBL/GenBank/DDBJ databases">
        <title>Sequencing the genomes of 1000 actinobacteria strains.</title>
        <authorList>
            <person name="Klenk H.-P."/>
        </authorList>
    </citation>
    <scope>NUCLEOTIDE SEQUENCE [LARGE SCALE GENOMIC DNA]</scope>
    <source>
        <strain evidence="2 3">DSM 45668</strain>
    </source>
</reference>
<dbReference type="EMBL" id="JAANOU010000001">
    <property type="protein sequence ID" value="NIH79170.1"/>
    <property type="molecule type" value="Genomic_DNA"/>
</dbReference>
<keyword evidence="1" id="KW-0732">Signal</keyword>